<protein>
    <submittedName>
        <fullName evidence="3">Prepilin-type N-terminal cleavage/methylation domain-containing protein</fullName>
    </submittedName>
</protein>
<accession>A0ABY9TL47</accession>
<dbReference type="InterPro" id="IPR012902">
    <property type="entry name" value="N_methyl_site"/>
</dbReference>
<keyword evidence="2" id="KW-1133">Transmembrane helix</keyword>
<dbReference type="PRINTS" id="PR00813">
    <property type="entry name" value="BCTERIALGSPG"/>
</dbReference>
<dbReference type="Pfam" id="PF07963">
    <property type="entry name" value="N_methyl"/>
    <property type="match status" value="1"/>
</dbReference>
<reference evidence="4" key="1">
    <citation type="submission" date="2023-09" db="EMBL/GenBank/DDBJ databases">
        <authorList>
            <person name="Li S."/>
            <person name="Li X."/>
            <person name="Zhang C."/>
            <person name="Zhao Z."/>
        </authorList>
    </citation>
    <scope>NUCLEOTIDE SEQUENCE [LARGE SCALE GENOMIC DNA]</scope>
    <source>
        <strain evidence="4">SQ345</strain>
    </source>
</reference>
<dbReference type="EMBL" id="CP134146">
    <property type="protein sequence ID" value="WNC68494.1"/>
    <property type="molecule type" value="Genomic_DNA"/>
</dbReference>
<dbReference type="InterPro" id="IPR000983">
    <property type="entry name" value="Bac_GSPG_pilin"/>
</dbReference>
<dbReference type="SUPFAM" id="SSF54523">
    <property type="entry name" value="Pili subunits"/>
    <property type="match status" value="1"/>
</dbReference>
<proteinExistence type="predicted"/>
<evidence type="ECO:0000256" key="1">
    <source>
        <dbReference type="ARBA" id="ARBA00022481"/>
    </source>
</evidence>
<name>A0ABY9TL47_9GAMM</name>
<keyword evidence="2" id="KW-0812">Transmembrane</keyword>
<gene>
    <name evidence="3" type="ORF">RI845_18510</name>
</gene>
<dbReference type="Proteomes" id="UP001248581">
    <property type="component" value="Chromosome"/>
</dbReference>
<evidence type="ECO:0000313" key="3">
    <source>
        <dbReference type="EMBL" id="WNC68494.1"/>
    </source>
</evidence>
<dbReference type="InterPro" id="IPR045584">
    <property type="entry name" value="Pilin-like"/>
</dbReference>
<evidence type="ECO:0000256" key="2">
    <source>
        <dbReference type="SAM" id="Phobius"/>
    </source>
</evidence>
<organism evidence="3 4">
    <name type="scientific">Thalassotalea nanhaiensis</name>
    <dbReference type="NCBI Taxonomy" id="3065648"/>
    <lineage>
        <taxon>Bacteria</taxon>
        <taxon>Pseudomonadati</taxon>
        <taxon>Pseudomonadota</taxon>
        <taxon>Gammaproteobacteria</taxon>
        <taxon>Alteromonadales</taxon>
        <taxon>Colwelliaceae</taxon>
        <taxon>Thalassotalea</taxon>
    </lineage>
</organism>
<feature type="transmembrane region" description="Helical" evidence="2">
    <location>
        <begin position="22"/>
        <end position="44"/>
    </location>
</feature>
<dbReference type="NCBIfam" id="TIGR02532">
    <property type="entry name" value="IV_pilin_GFxxxE"/>
    <property type="match status" value="1"/>
</dbReference>
<evidence type="ECO:0000313" key="4">
    <source>
        <dbReference type="Proteomes" id="UP001248581"/>
    </source>
</evidence>
<sequence length="207" mass="23127">MHRTCFIPCNLAAFRTTKQPSLGFTLVEMVIVVVLLAVLAVVAVPKFIDLTKSADQAVMKAQIASIAAARDMVTVQITLHPENLNANKSRFTLKSGQRIRIRGGYADGRWNNTFIHLVDISSTAQVTSNDCDEEGMDFCVRHRNSGWFRNPNRDYVDSASRGRGFVIYPNGYNLNTTKCYTYYYTPNDSVTPDNPQKPITGSDFSEC</sequence>
<keyword evidence="4" id="KW-1185">Reference proteome</keyword>
<dbReference type="Gene3D" id="3.30.700.10">
    <property type="entry name" value="Glycoprotein, Type 4 Pilin"/>
    <property type="match status" value="1"/>
</dbReference>
<dbReference type="RefSeq" id="WP_348387650.1">
    <property type="nucleotide sequence ID" value="NZ_CP134146.1"/>
</dbReference>
<keyword evidence="2" id="KW-0472">Membrane</keyword>
<keyword evidence="1" id="KW-0488">Methylation</keyword>